<dbReference type="EMBL" id="JMQA01000052">
    <property type="protein sequence ID" value="KFM93458.1"/>
    <property type="molecule type" value="Genomic_DNA"/>
</dbReference>
<proteinExistence type="predicted"/>
<organism evidence="1 2">
    <name type="scientific">Paenibacillus macerans</name>
    <name type="common">Bacillus macerans</name>
    <dbReference type="NCBI Taxonomy" id="44252"/>
    <lineage>
        <taxon>Bacteria</taxon>
        <taxon>Bacillati</taxon>
        <taxon>Bacillota</taxon>
        <taxon>Bacilli</taxon>
        <taxon>Bacillales</taxon>
        <taxon>Paenibacillaceae</taxon>
        <taxon>Paenibacillus</taxon>
    </lineage>
</organism>
<dbReference type="Proteomes" id="UP000029278">
    <property type="component" value="Unassembled WGS sequence"/>
</dbReference>
<dbReference type="PATRIC" id="fig|44252.3.peg.6075"/>
<evidence type="ECO:0000313" key="1">
    <source>
        <dbReference type="EMBL" id="KFM93458.1"/>
    </source>
</evidence>
<protein>
    <recommendedName>
        <fullName evidence="3">DUF4280 domain-containing protein</fullName>
    </recommendedName>
</protein>
<sequence length="134" mass="14714">MMDKYEYAVRGAKIFCECGSHVRRLNLPQSHGAFVNDKPMMNEADCVPEVNISSFGTCDSPKNESGETVYLISMDGKEIQGTPCKFALLSGGKWEKTKEQAKVDEKPALTTESELHCSLGGTIRFNSSGQQEAD</sequence>
<evidence type="ECO:0008006" key="3">
    <source>
        <dbReference type="Google" id="ProtNLM"/>
    </source>
</evidence>
<dbReference type="Pfam" id="PF14107">
    <property type="entry name" value="DUF4280"/>
    <property type="match status" value="1"/>
</dbReference>
<evidence type="ECO:0000313" key="2">
    <source>
        <dbReference type="Proteomes" id="UP000029278"/>
    </source>
</evidence>
<reference evidence="1 2" key="1">
    <citation type="submission" date="2014-04" db="EMBL/GenBank/DDBJ databases">
        <authorList>
            <person name="Bishop-Lilly K.A."/>
            <person name="Broomall S.M."/>
            <person name="Chain P.S."/>
            <person name="Chertkov O."/>
            <person name="Coyne S.R."/>
            <person name="Daligault H.E."/>
            <person name="Davenport K.W."/>
            <person name="Erkkila T."/>
            <person name="Frey K.G."/>
            <person name="Gibbons H.S."/>
            <person name="Gu W."/>
            <person name="Jaissle J."/>
            <person name="Johnson S.L."/>
            <person name="Koroleva G.I."/>
            <person name="Ladner J.T."/>
            <person name="Lo C.-C."/>
            <person name="Minogue T.D."/>
            <person name="Munk C."/>
            <person name="Palacios G.F."/>
            <person name="Redden C.L."/>
            <person name="Rosenzweig C.N."/>
            <person name="Scholz M.B."/>
            <person name="Teshima H."/>
            <person name="Xu Y."/>
        </authorList>
    </citation>
    <scope>NUCLEOTIDE SEQUENCE [LARGE SCALE GENOMIC DNA]</scope>
    <source>
        <strain evidence="1 2">8244</strain>
    </source>
</reference>
<dbReference type="STRING" id="44252.DJ90_4892"/>
<accession>A0A090Y3X4</accession>
<keyword evidence="2" id="KW-1185">Reference proteome</keyword>
<dbReference type="InterPro" id="IPR025460">
    <property type="entry name" value="DUF4280"/>
</dbReference>
<name>A0A090Y3X4_PAEMA</name>
<dbReference type="AlphaFoldDB" id="A0A090Y3X4"/>
<dbReference type="HOGENOM" id="CLU_094498_1_0_9"/>
<comment type="caution">
    <text evidence="1">The sequence shown here is derived from an EMBL/GenBank/DDBJ whole genome shotgun (WGS) entry which is preliminary data.</text>
</comment>
<dbReference type="RefSeq" id="WP_306308160.1">
    <property type="nucleotide sequence ID" value="NZ_BGMM01000019.1"/>
</dbReference>
<gene>
    <name evidence="1" type="ORF">DJ90_4892</name>
</gene>